<accession>A0A9E4TU90</accession>
<name>A0A9E4TU90_9GAMM</name>
<protein>
    <submittedName>
        <fullName evidence="1">Uncharacterized protein</fullName>
    </submittedName>
</protein>
<organism evidence="1 2">
    <name type="scientific">Candidatus Thiodiazotropha taylori</name>
    <dbReference type="NCBI Taxonomy" id="2792791"/>
    <lineage>
        <taxon>Bacteria</taxon>
        <taxon>Pseudomonadati</taxon>
        <taxon>Pseudomonadota</taxon>
        <taxon>Gammaproteobacteria</taxon>
        <taxon>Chromatiales</taxon>
        <taxon>Sedimenticolaceae</taxon>
        <taxon>Candidatus Thiodiazotropha</taxon>
    </lineage>
</organism>
<dbReference type="Proteomes" id="UP000886674">
    <property type="component" value="Unassembled WGS sequence"/>
</dbReference>
<evidence type="ECO:0000313" key="2">
    <source>
        <dbReference type="Proteomes" id="UP000886674"/>
    </source>
</evidence>
<reference evidence="1" key="1">
    <citation type="journal article" date="2021" name="Proc. Natl. Acad. Sci. U.S.A.">
        <title>Global biogeography of chemosynthetic symbionts reveals both localized and globally distributed symbiont groups. .</title>
        <authorList>
            <person name="Osvatic J.T."/>
            <person name="Wilkins L.G.E."/>
            <person name="Leibrecht L."/>
            <person name="Leray M."/>
            <person name="Zauner S."/>
            <person name="Polzin J."/>
            <person name="Camacho Y."/>
            <person name="Gros O."/>
            <person name="van Gils J.A."/>
            <person name="Eisen J.A."/>
            <person name="Petersen J.M."/>
            <person name="Yuen B."/>
        </authorList>
    </citation>
    <scope>NUCLEOTIDE SEQUENCE</scope>
    <source>
        <strain evidence="1">MAGclacostrist055</strain>
    </source>
</reference>
<proteinExistence type="predicted"/>
<gene>
    <name evidence="1" type="ORF">JAY77_15770</name>
</gene>
<dbReference type="EMBL" id="JAEPCR010000077">
    <property type="protein sequence ID" value="MCG7979587.1"/>
    <property type="molecule type" value="Genomic_DNA"/>
</dbReference>
<sequence length="84" mass="9186">MGFVNVDIGNPAGKRVILVGDYLDRYPDALIDDLAQAVNGVPARIKFWLQTHQVIDLDGEGQRIADYALSRGLINQAQHDAVLA</sequence>
<comment type="caution">
    <text evidence="1">The sequence shown here is derived from an EMBL/GenBank/DDBJ whole genome shotgun (WGS) entry which is preliminary data.</text>
</comment>
<dbReference type="AlphaFoldDB" id="A0A9E4TU90"/>
<evidence type="ECO:0000313" key="1">
    <source>
        <dbReference type="EMBL" id="MCG7979587.1"/>
    </source>
</evidence>